<reference evidence="3 4" key="1">
    <citation type="submission" date="2019-07" db="EMBL/GenBank/DDBJ databases">
        <authorList>
            <person name="Zhu P."/>
        </authorList>
    </citation>
    <scope>NUCLEOTIDE SEQUENCE [LARGE SCALE GENOMIC DNA]</scope>
    <source>
        <strain evidence="3 4">SSL-25</strain>
    </source>
</reference>
<dbReference type="PRINTS" id="PR00081">
    <property type="entry name" value="GDHRDH"/>
</dbReference>
<dbReference type="SUPFAM" id="SSF51735">
    <property type="entry name" value="NAD(P)-binding Rossmann-fold domains"/>
    <property type="match status" value="1"/>
</dbReference>
<gene>
    <name evidence="3" type="ORF">FQU76_31445</name>
</gene>
<keyword evidence="2" id="KW-0560">Oxidoreductase</keyword>
<dbReference type="InterPro" id="IPR050259">
    <property type="entry name" value="SDR"/>
</dbReference>
<name>A0A5B8JR91_9ACTN</name>
<proteinExistence type="inferred from homology"/>
<dbReference type="PANTHER" id="PTHR42879">
    <property type="entry name" value="3-OXOACYL-(ACYL-CARRIER-PROTEIN) REDUCTASE"/>
    <property type="match status" value="1"/>
</dbReference>
<dbReference type="GO" id="GO:0016491">
    <property type="term" value="F:oxidoreductase activity"/>
    <property type="evidence" value="ECO:0007669"/>
    <property type="project" value="UniProtKB-KW"/>
</dbReference>
<dbReference type="CDD" id="cd05233">
    <property type="entry name" value="SDR_c"/>
    <property type="match status" value="1"/>
</dbReference>
<comment type="similarity">
    <text evidence="1">Belongs to the short-chain dehydrogenases/reductases (SDR) family.</text>
</comment>
<evidence type="ECO:0000256" key="2">
    <source>
        <dbReference type="ARBA" id="ARBA00023002"/>
    </source>
</evidence>
<sequence>MVTRRRTAVVTGSTRGIGRVIAERLIADGYRCVTTGRGHAAEAVADTDFHRVDFEDAASVTAFAAELRDLRPDILVNNAGINIPGAVDAYSVHDFDRLYAVNLRSPFLLCQAVMPSMKARSWGRIVNITSLRSRIGRAGDAPFCATKFGLDGLTAALGAEGAPCNVLANAVAPGYISTESIGKAFSNTDLKGIAHKIPAGRLGTMAEVAALVAWLVSEENTYMAGQSLVIDGGLTRADTERWFTLDDRSQSIPGAGVVKGSR</sequence>
<protein>
    <submittedName>
        <fullName evidence="3">SDR family oxidoreductase</fullName>
    </submittedName>
</protein>
<dbReference type="PRINTS" id="PR00080">
    <property type="entry name" value="SDRFAMILY"/>
</dbReference>
<keyword evidence="4" id="KW-1185">Reference proteome</keyword>
<evidence type="ECO:0000313" key="4">
    <source>
        <dbReference type="Proteomes" id="UP000320580"/>
    </source>
</evidence>
<dbReference type="OrthoDB" id="20590at2"/>
<evidence type="ECO:0000313" key="3">
    <source>
        <dbReference type="EMBL" id="QDY80283.1"/>
    </source>
</evidence>
<dbReference type="KEGG" id="sqz:FQU76_31445"/>
<dbReference type="EMBL" id="CP042266">
    <property type="protein sequence ID" value="QDY80283.1"/>
    <property type="molecule type" value="Genomic_DNA"/>
</dbReference>
<dbReference type="PANTHER" id="PTHR42879:SF2">
    <property type="entry name" value="3-OXOACYL-[ACYL-CARRIER-PROTEIN] REDUCTASE FABG"/>
    <property type="match status" value="1"/>
</dbReference>
<dbReference type="Pfam" id="PF13561">
    <property type="entry name" value="adh_short_C2"/>
    <property type="match status" value="1"/>
</dbReference>
<dbReference type="AlphaFoldDB" id="A0A5B8JR91"/>
<dbReference type="RefSeq" id="WP_146483680.1">
    <property type="nucleotide sequence ID" value="NZ_CP042266.1"/>
</dbReference>
<dbReference type="Gene3D" id="3.40.50.720">
    <property type="entry name" value="NAD(P)-binding Rossmann-like Domain"/>
    <property type="match status" value="1"/>
</dbReference>
<organism evidence="3 4">
    <name type="scientific">Streptomyces qinzhouensis</name>
    <dbReference type="NCBI Taxonomy" id="2599401"/>
    <lineage>
        <taxon>Bacteria</taxon>
        <taxon>Bacillati</taxon>
        <taxon>Actinomycetota</taxon>
        <taxon>Actinomycetes</taxon>
        <taxon>Kitasatosporales</taxon>
        <taxon>Streptomycetaceae</taxon>
        <taxon>Streptomyces</taxon>
    </lineage>
</organism>
<dbReference type="Proteomes" id="UP000320580">
    <property type="component" value="Chromosome"/>
</dbReference>
<dbReference type="InterPro" id="IPR036291">
    <property type="entry name" value="NAD(P)-bd_dom_sf"/>
</dbReference>
<evidence type="ECO:0000256" key="1">
    <source>
        <dbReference type="ARBA" id="ARBA00006484"/>
    </source>
</evidence>
<accession>A0A5B8JR91</accession>
<dbReference type="InterPro" id="IPR002347">
    <property type="entry name" value="SDR_fam"/>
</dbReference>
<dbReference type="FunFam" id="3.40.50.720:FF:000173">
    <property type="entry name" value="3-oxoacyl-[acyl-carrier protein] reductase"/>
    <property type="match status" value="1"/>
</dbReference>